<evidence type="ECO:0000256" key="2">
    <source>
        <dbReference type="ARBA" id="ARBA00023274"/>
    </source>
</evidence>
<dbReference type="SUPFAM" id="SSF143800">
    <property type="entry name" value="L28p-like"/>
    <property type="match status" value="1"/>
</dbReference>
<dbReference type="InterPro" id="IPR002150">
    <property type="entry name" value="Ribosomal_bL31"/>
</dbReference>
<name>A0A9N8VA38_9GLOM</name>
<dbReference type="SUPFAM" id="SSF82649">
    <property type="entry name" value="SufE/NifU"/>
    <property type="match status" value="1"/>
</dbReference>
<dbReference type="SUPFAM" id="SSF56037">
    <property type="entry name" value="PheT/TilS domain"/>
    <property type="match status" value="1"/>
</dbReference>
<protein>
    <recommendedName>
        <fullName evidence="3">Large ribosomal subunit protein bL31c</fullName>
    </recommendedName>
    <alternativeName>
        <fullName evidence="4">50S ribosomal protein L31, chloroplastic</fullName>
    </alternativeName>
</protein>
<dbReference type="InterPro" id="IPR034704">
    <property type="entry name" value="Ribosomal_bL28/bL31-like_sf"/>
</dbReference>
<evidence type="ECO:0000313" key="6">
    <source>
        <dbReference type="EMBL" id="CAG8440131.1"/>
    </source>
</evidence>
<proteinExistence type="predicted"/>
<dbReference type="OrthoDB" id="2441411at2759"/>
<dbReference type="Gene3D" id="3.90.1010.10">
    <property type="match status" value="1"/>
</dbReference>
<dbReference type="GO" id="GO:1990904">
    <property type="term" value="C:ribonucleoprotein complex"/>
    <property type="evidence" value="ECO:0007669"/>
    <property type="project" value="UniProtKB-KW"/>
</dbReference>
<dbReference type="Pfam" id="PF03483">
    <property type="entry name" value="B3_4"/>
    <property type="match status" value="1"/>
</dbReference>
<evidence type="ECO:0000256" key="4">
    <source>
        <dbReference type="ARBA" id="ARBA00035529"/>
    </source>
</evidence>
<dbReference type="Pfam" id="PF03147">
    <property type="entry name" value="FDX-ACB"/>
    <property type="match status" value="1"/>
</dbReference>
<accession>A0A9N8VA38</accession>
<evidence type="ECO:0000313" key="7">
    <source>
        <dbReference type="Proteomes" id="UP000789508"/>
    </source>
</evidence>
<dbReference type="SMART" id="SM00873">
    <property type="entry name" value="B3_4"/>
    <property type="match status" value="1"/>
</dbReference>
<dbReference type="Pfam" id="PF01197">
    <property type="entry name" value="Ribosomal_L31"/>
    <property type="match status" value="1"/>
</dbReference>
<dbReference type="PROSITE" id="PS51447">
    <property type="entry name" value="FDX_ACB"/>
    <property type="match status" value="1"/>
</dbReference>
<dbReference type="Gene3D" id="3.50.40.10">
    <property type="entry name" value="Phenylalanyl-trna Synthetase, Chain B, domain 3"/>
    <property type="match status" value="1"/>
</dbReference>
<sequence length="800" mass="90476">MVKELLNSSYDKLEKVNPFMVLPQQLPIKLLLLHGLEDSMLDWRASSSVYYQLIKDKANRGKINLYFCRDADHGDLPFIADFVPNMVEYFPFKERAGGSSPSQDTIKNSKINKQLAGLAELVDALGLGPKQELKRVFREVEATDFDKNKLEKFKELPRVLQKLGSFGKDIRDKRITPNDEELKTIEEVIDAIYENNKYLLNSAPEIATAAKIRDVQPILSDSKTLIQQMREKNPDPDPSYKPKRLFLPEISPIEIVEKLTYYGLETKLIEKERNKYFEFDPLPNRPDLLSCEQKKVKVKIESRNCHAFYLGLPVNNVVDAANLVMLESGQPLHVFDYESLSEKKELVIRQVREGEVMVSLQNDNLILNSKDMIISSGEKIIDLAGIIGTRETAVNLQTRNILVECAFFCSEAIKLTTNRLNFATSARNLNSGEIFIYQAAKEEKEKIIAITQNFIEKKTGQKFTELAVSNFPVIERDLSFLFPEELDYNKVIETLRKVGGDKLVEVNIFDVYQNAEMSRKKQKSVSYHLVFQSSTETLENKEIEKIMIEIIIVSTILFKAKENLFLSAIIDKYGNGYTEFPIEEVKSKIESRLKLAPATGGASLLLGAASTGLVGVGVAATVEAVGEYVEINNNKGSTIKLSSEMNKGNNKLDEGCGDVLHLLIVKRDNYLKKCLFAGQQSCLITVAAANILCSCLEEKDLEFAQVLISNCQKMIDKKEYNLDSCPDFQVFNDIPQFPNRLECVSQEFKTFSTALEKVRVGNCSNCSPFYAGTAASEVKVGEVEKFRQRAQKFKERNNER</sequence>
<feature type="domain" description="FDX-ACB" evidence="5">
    <location>
        <begin position="469"/>
        <end position="563"/>
    </location>
</feature>
<evidence type="ECO:0000256" key="3">
    <source>
        <dbReference type="ARBA" id="ARBA00035270"/>
    </source>
</evidence>
<dbReference type="Gene3D" id="3.30.56.10">
    <property type="match status" value="1"/>
</dbReference>
<dbReference type="GO" id="GO:0006412">
    <property type="term" value="P:translation"/>
    <property type="evidence" value="ECO:0007669"/>
    <property type="project" value="InterPro"/>
</dbReference>
<dbReference type="Gene3D" id="3.30.70.380">
    <property type="entry name" value="Ferrodoxin-fold anticodon-binding domain"/>
    <property type="match status" value="1"/>
</dbReference>
<evidence type="ECO:0000259" key="5">
    <source>
        <dbReference type="PROSITE" id="PS51447"/>
    </source>
</evidence>
<dbReference type="EMBL" id="CAJVPS010000012">
    <property type="protein sequence ID" value="CAG8440131.1"/>
    <property type="molecule type" value="Genomic_DNA"/>
</dbReference>
<gene>
    <name evidence="6" type="ORF">ALEPTO_LOCUS235</name>
</gene>
<dbReference type="InterPro" id="IPR020825">
    <property type="entry name" value="Phe-tRNA_synthase-like_B3/B4"/>
</dbReference>
<dbReference type="GO" id="GO:0004826">
    <property type="term" value="F:phenylalanine-tRNA ligase activity"/>
    <property type="evidence" value="ECO:0007669"/>
    <property type="project" value="InterPro"/>
</dbReference>
<dbReference type="InterPro" id="IPR005121">
    <property type="entry name" value="Fdx_antiC-bd"/>
</dbReference>
<dbReference type="InterPro" id="IPR005146">
    <property type="entry name" value="B3/B4_tRNA-bd"/>
</dbReference>
<organism evidence="6 7">
    <name type="scientific">Ambispora leptoticha</name>
    <dbReference type="NCBI Taxonomy" id="144679"/>
    <lineage>
        <taxon>Eukaryota</taxon>
        <taxon>Fungi</taxon>
        <taxon>Fungi incertae sedis</taxon>
        <taxon>Mucoromycota</taxon>
        <taxon>Glomeromycotina</taxon>
        <taxon>Glomeromycetes</taxon>
        <taxon>Archaeosporales</taxon>
        <taxon>Ambisporaceae</taxon>
        <taxon>Ambispora</taxon>
    </lineage>
</organism>
<dbReference type="GO" id="GO:0003723">
    <property type="term" value="F:RNA binding"/>
    <property type="evidence" value="ECO:0007669"/>
    <property type="project" value="InterPro"/>
</dbReference>
<dbReference type="Proteomes" id="UP000789508">
    <property type="component" value="Unassembled WGS sequence"/>
</dbReference>
<comment type="caution">
    <text evidence="6">The sequence shown here is derived from an EMBL/GenBank/DDBJ whole genome shotgun (WGS) entry which is preliminary data.</text>
</comment>
<keyword evidence="7" id="KW-1185">Reference proteome</keyword>
<dbReference type="GO" id="GO:0003735">
    <property type="term" value="F:structural constituent of ribosome"/>
    <property type="evidence" value="ECO:0007669"/>
    <property type="project" value="InterPro"/>
</dbReference>
<keyword evidence="1" id="KW-0689">Ribosomal protein</keyword>
<keyword evidence="2" id="KW-0687">Ribonucleoprotein</keyword>
<dbReference type="SMART" id="SM00896">
    <property type="entry name" value="FDX-ACB"/>
    <property type="match status" value="1"/>
</dbReference>
<dbReference type="GO" id="GO:0005840">
    <property type="term" value="C:ribosome"/>
    <property type="evidence" value="ECO:0007669"/>
    <property type="project" value="UniProtKB-KW"/>
</dbReference>
<dbReference type="SUPFAM" id="SSF54991">
    <property type="entry name" value="Anticodon-binding domain of PheRS"/>
    <property type="match status" value="1"/>
</dbReference>
<evidence type="ECO:0000256" key="1">
    <source>
        <dbReference type="ARBA" id="ARBA00022980"/>
    </source>
</evidence>
<reference evidence="6" key="1">
    <citation type="submission" date="2021-06" db="EMBL/GenBank/DDBJ databases">
        <authorList>
            <person name="Kallberg Y."/>
            <person name="Tangrot J."/>
            <person name="Rosling A."/>
        </authorList>
    </citation>
    <scope>NUCLEOTIDE SEQUENCE</scope>
    <source>
        <strain evidence="6">FL130A</strain>
    </source>
</reference>
<dbReference type="AlphaFoldDB" id="A0A9N8VA38"/>
<dbReference type="InterPro" id="IPR036690">
    <property type="entry name" value="Fdx_antiC-bd_sf"/>
</dbReference>